<organism evidence="1 2">
    <name type="scientific">Brassica napus</name>
    <name type="common">Rape</name>
    <dbReference type="NCBI Taxonomy" id="3708"/>
    <lineage>
        <taxon>Eukaryota</taxon>
        <taxon>Viridiplantae</taxon>
        <taxon>Streptophyta</taxon>
        <taxon>Embryophyta</taxon>
        <taxon>Tracheophyta</taxon>
        <taxon>Spermatophyta</taxon>
        <taxon>Magnoliopsida</taxon>
        <taxon>eudicotyledons</taxon>
        <taxon>Gunneridae</taxon>
        <taxon>Pentapetalae</taxon>
        <taxon>rosids</taxon>
        <taxon>malvids</taxon>
        <taxon>Brassicales</taxon>
        <taxon>Brassicaceae</taxon>
        <taxon>Brassiceae</taxon>
        <taxon>Brassica</taxon>
    </lineage>
</organism>
<feature type="non-terminal residue" evidence="1">
    <location>
        <position position="1"/>
    </location>
</feature>
<comment type="caution">
    <text evidence="1">The sequence shown here is derived from an EMBL/GenBank/DDBJ whole genome shotgun (WGS) entry which is preliminary data.</text>
</comment>
<dbReference type="Proteomes" id="UP000824890">
    <property type="component" value="Unassembled WGS sequence"/>
</dbReference>
<reference evidence="1 2" key="1">
    <citation type="submission" date="2021-05" db="EMBL/GenBank/DDBJ databases">
        <title>Genome Assembly of Synthetic Allotetraploid Brassica napus Reveals Homoeologous Exchanges between Subgenomes.</title>
        <authorList>
            <person name="Davis J.T."/>
        </authorList>
    </citation>
    <scope>NUCLEOTIDE SEQUENCE [LARGE SCALE GENOMIC DNA]</scope>
    <source>
        <strain evidence="2">cv. Da-Ae</strain>
        <tissue evidence="1">Seedling</tissue>
    </source>
</reference>
<name>A0ABQ8E6P5_BRANA</name>
<evidence type="ECO:0000313" key="1">
    <source>
        <dbReference type="EMBL" id="KAH0936340.1"/>
    </source>
</evidence>
<keyword evidence="2" id="KW-1185">Reference proteome</keyword>
<gene>
    <name evidence="1" type="ORF">HID58_013457</name>
</gene>
<dbReference type="EMBL" id="JAGKQM010000003">
    <property type="protein sequence ID" value="KAH0936340.1"/>
    <property type="molecule type" value="Genomic_DNA"/>
</dbReference>
<sequence>AASGGLKDAVIDDSLHFSLSPFLRPSNLDYIQKKYGYIQIDLPLGIVSYTSWKPGTLTSSAMELDRYLLQWVLIRSVHVQIRNNLPGQAECPLKAASPKGITFSHIGLTLHH</sequence>
<feature type="non-terminal residue" evidence="1">
    <location>
        <position position="112"/>
    </location>
</feature>
<proteinExistence type="predicted"/>
<evidence type="ECO:0000313" key="2">
    <source>
        <dbReference type="Proteomes" id="UP000824890"/>
    </source>
</evidence>
<accession>A0ABQ8E6P5</accession>
<protein>
    <submittedName>
        <fullName evidence="1">Uncharacterized protein</fullName>
    </submittedName>
</protein>